<evidence type="ECO:0000313" key="3">
    <source>
        <dbReference type="Proteomes" id="UP000064967"/>
    </source>
</evidence>
<feature type="transmembrane region" description="Helical" evidence="1">
    <location>
        <begin position="327"/>
        <end position="350"/>
    </location>
</feature>
<name>A0A0K1Q4Q7_9BACT</name>
<protein>
    <recommendedName>
        <fullName evidence="4">Glycosyltransferase RgtA/B/C/D-like domain-containing protein</fullName>
    </recommendedName>
</protein>
<dbReference type="AlphaFoldDB" id="A0A0K1Q4Q7"/>
<feature type="transmembrane region" description="Helical" evidence="1">
    <location>
        <begin position="181"/>
        <end position="199"/>
    </location>
</feature>
<keyword evidence="3" id="KW-1185">Reference proteome</keyword>
<feature type="transmembrane region" description="Helical" evidence="1">
    <location>
        <begin position="357"/>
        <end position="377"/>
    </location>
</feature>
<evidence type="ECO:0000256" key="1">
    <source>
        <dbReference type="SAM" id="Phobius"/>
    </source>
</evidence>
<dbReference type="KEGG" id="llu:AKJ09_07474"/>
<proteinExistence type="predicted"/>
<keyword evidence="1" id="KW-1133">Transmembrane helix</keyword>
<feature type="transmembrane region" description="Helical" evidence="1">
    <location>
        <begin position="12"/>
        <end position="34"/>
    </location>
</feature>
<feature type="transmembrane region" description="Helical" evidence="1">
    <location>
        <begin position="296"/>
        <end position="315"/>
    </location>
</feature>
<feature type="transmembrane region" description="Helical" evidence="1">
    <location>
        <begin position="89"/>
        <end position="107"/>
    </location>
</feature>
<keyword evidence="1" id="KW-0472">Membrane</keyword>
<dbReference type="OrthoDB" id="5511234at2"/>
<feature type="transmembrane region" description="Helical" evidence="1">
    <location>
        <begin position="119"/>
        <end position="137"/>
    </location>
</feature>
<accession>A0A0K1Q4Q7</accession>
<evidence type="ECO:0000313" key="2">
    <source>
        <dbReference type="EMBL" id="AKV00811.1"/>
    </source>
</evidence>
<reference evidence="2 3" key="1">
    <citation type="submission" date="2015-08" db="EMBL/GenBank/DDBJ databases">
        <authorList>
            <person name="Babu N.S."/>
            <person name="Beckwith C.J."/>
            <person name="Beseler K.G."/>
            <person name="Brison A."/>
            <person name="Carone J.V."/>
            <person name="Caskin T.P."/>
            <person name="Diamond M."/>
            <person name="Durham M.E."/>
            <person name="Foxe J.M."/>
            <person name="Go M."/>
            <person name="Henderson B.A."/>
            <person name="Jones I.B."/>
            <person name="McGettigan J.A."/>
            <person name="Micheletti S.J."/>
            <person name="Nasrallah M.E."/>
            <person name="Ortiz D."/>
            <person name="Piller C.R."/>
            <person name="Privatt S.R."/>
            <person name="Schneider S.L."/>
            <person name="Sharp S."/>
            <person name="Smith T.C."/>
            <person name="Stanton J.D."/>
            <person name="Ullery H.E."/>
            <person name="Wilson R.J."/>
            <person name="Serrano M.G."/>
            <person name="Buck G."/>
            <person name="Lee V."/>
            <person name="Wang Y."/>
            <person name="Carvalho R."/>
            <person name="Voegtly L."/>
            <person name="Shi R."/>
            <person name="Duckworth R."/>
            <person name="Johnson A."/>
            <person name="Loviza R."/>
            <person name="Walstead R."/>
            <person name="Shah Z."/>
            <person name="Kiflezghi M."/>
            <person name="Wade K."/>
            <person name="Ball S.L."/>
            <person name="Bradley K.W."/>
            <person name="Asai D.J."/>
            <person name="Bowman C.A."/>
            <person name="Russell D.A."/>
            <person name="Pope W.H."/>
            <person name="Jacobs-Sera D."/>
            <person name="Hendrix R.W."/>
            <person name="Hatfull G.F."/>
        </authorList>
    </citation>
    <scope>NUCLEOTIDE SEQUENCE [LARGE SCALE GENOMIC DNA]</scope>
    <source>
        <strain evidence="2 3">DSM 27648</strain>
    </source>
</reference>
<organism evidence="2 3">
    <name type="scientific">Labilithrix luteola</name>
    <dbReference type="NCBI Taxonomy" id="1391654"/>
    <lineage>
        <taxon>Bacteria</taxon>
        <taxon>Pseudomonadati</taxon>
        <taxon>Myxococcota</taxon>
        <taxon>Polyangia</taxon>
        <taxon>Polyangiales</taxon>
        <taxon>Labilitrichaceae</taxon>
        <taxon>Labilithrix</taxon>
    </lineage>
</organism>
<gene>
    <name evidence="2" type="ORF">AKJ09_07474</name>
</gene>
<keyword evidence="1" id="KW-0812">Transmembrane</keyword>
<feature type="transmembrane region" description="Helical" evidence="1">
    <location>
        <begin position="211"/>
        <end position="229"/>
    </location>
</feature>
<feature type="transmembrane region" description="Helical" evidence="1">
    <location>
        <begin position="149"/>
        <end position="175"/>
    </location>
</feature>
<dbReference type="STRING" id="1391654.AKJ09_07474"/>
<dbReference type="EMBL" id="CP012333">
    <property type="protein sequence ID" value="AKV00811.1"/>
    <property type="molecule type" value="Genomic_DNA"/>
</dbReference>
<evidence type="ECO:0008006" key="4">
    <source>
        <dbReference type="Google" id="ProtNLM"/>
    </source>
</evidence>
<dbReference type="Proteomes" id="UP000064967">
    <property type="component" value="Chromosome"/>
</dbReference>
<dbReference type="RefSeq" id="WP_146652032.1">
    <property type="nucleotide sequence ID" value="NZ_CP012333.1"/>
</dbReference>
<sequence length="450" mass="47140">MIPRSAVGRPEKADVVGASALVLVYAAACALVLAGKFDHVSDDDFARVTIAQSFVHAPKLDPSGTSWLPFPFWVLGAALAALGRSLTTARAASVAFSALAAAAPYFALRRAAGAPPLRAAVAVTFAMLSPWSLWLGASTVPESFTASFTAAAAIGLAGSGALRGSSAWFALALFAACLSRYEPWPVAAVLALCLAWRAVKAIREGIPPTSASFVIIALVVLGPLGWMAWNAHAHGSAVHFFHRVSNFKRAIGEGSTDTLGALLLYPRLLVAMRPDVLAAAACALPLLRRPEIRRAWSVPLLCAAAQLAFLAYGNARDGAPAHHAERALLGIVFILAMFAVDALGSTLPALATRARPAVYALMALLVVGWLMNLRPLFGEDIPATPDAENRDAQVAAGRALAADRVEHVVVTPCAYEHFALIAAYGAPERVTILPRSGAPVTPSCPNVERR</sequence>